<evidence type="ECO:0000313" key="7">
    <source>
        <dbReference type="EMBL" id="OLN86872.1"/>
    </source>
</evidence>
<evidence type="ECO:0000256" key="2">
    <source>
        <dbReference type="ARBA" id="ARBA00023015"/>
    </source>
</evidence>
<dbReference type="InterPro" id="IPR052073">
    <property type="entry name" value="Amide_Lactam_Regulators"/>
</dbReference>
<evidence type="ECO:0000256" key="1">
    <source>
        <dbReference type="ARBA" id="ARBA00022833"/>
    </source>
</evidence>
<keyword evidence="5" id="KW-0539">Nucleus</keyword>
<evidence type="ECO:0000259" key="6">
    <source>
        <dbReference type="Pfam" id="PF04082"/>
    </source>
</evidence>
<dbReference type="PANTHER" id="PTHR47171:SF4">
    <property type="entry name" value="ACETAMIDASE REGULATORY PROTEIN"/>
    <property type="match status" value="1"/>
</dbReference>
<dbReference type="GO" id="GO:0008270">
    <property type="term" value="F:zinc ion binding"/>
    <property type="evidence" value="ECO:0007669"/>
    <property type="project" value="InterPro"/>
</dbReference>
<protein>
    <submittedName>
        <fullName evidence="7">Acetamidase regulatory protein</fullName>
    </submittedName>
</protein>
<accession>A0A1Q8RRD6</accession>
<evidence type="ECO:0000256" key="4">
    <source>
        <dbReference type="ARBA" id="ARBA00023163"/>
    </source>
</evidence>
<evidence type="ECO:0000256" key="5">
    <source>
        <dbReference type="ARBA" id="ARBA00023242"/>
    </source>
</evidence>
<dbReference type="Pfam" id="PF04082">
    <property type="entry name" value="Fungal_trans"/>
    <property type="match status" value="1"/>
</dbReference>
<name>A0A1Q8RRD6_9PEZI</name>
<keyword evidence="8" id="KW-1185">Reference proteome</keyword>
<evidence type="ECO:0000313" key="8">
    <source>
        <dbReference type="Proteomes" id="UP000186583"/>
    </source>
</evidence>
<dbReference type="Proteomes" id="UP000186583">
    <property type="component" value="Unassembled WGS sequence"/>
</dbReference>
<dbReference type="STRING" id="708187.A0A1Q8RRD6"/>
<reference evidence="7 8" key="1">
    <citation type="submission" date="2016-11" db="EMBL/GenBank/DDBJ databases">
        <title>Draft Genome Assembly of Colletotrichum chlorophyti a pathogen of herbaceous plants.</title>
        <authorList>
            <person name="Gan P."/>
            <person name="Narusaka M."/>
            <person name="Tsushima A."/>
            <person name="Narusaka Y."/>
            <person name="Takano Y."/>
            <person name="Shirasu K."/>
        </authorList>
    </citation>
    <scope>NUCLEOTIDE SEQUENCE [LARGE SCALE GENOMIC DNA]</scope>
    <source>
        <strain evidence="7 8">NTL11</strain>
    </source>
</reference>
<keyword evidence="2" id="KW-0805">Transcription regulation</keyword>
<proteinExistence type="predicted"/>
<dbReference type="EMBL" id="MPGH01000108">
    <property type="protein sequence ID" value="OLN86872.1"/>
    <property type="molecule type" value="Genomic_DNA"/>
</dbReference>
<dbReference type="GO" id="GO:0003677">
    <property type="term" value="F:DNA binding"/>
    <property type="evidence" value="ECO:0007669"/>
    <property type="project" value="UniProtKB-KW"/>
</dbReference>
<dbReference type="OrthoDB" id="4236860at2759"/>
<dbReference type="AlphaFoldDB" id="A0A1Q8RRD6"/>
<feature type="domain" description="Xylanolytic transcriptional activator regulatory" evidence="6">
    <location>
        <begin position="93"/>
        <end position="254"/>
    </location>
</feature>
<comment type="caution">
    <text evidence="7">The sequence shown here is derived from an EMBL/GenBank/DDBJ whole genome shotgun (WGS) entry which is preliminary data.</text>
</comment>
<gene>
    <name evidence="7" type="ORF">CCHL11_04533</name>
</gene>
<dbReference type="GO" id="GO:0006351">
    <property type="term" value="P:DNA-templated transcription"/>
    <property type="evidence" value="ECO:0007669"/>
    <property type="project" value="InterPro"/>
</dbReference>
<sequence length="257" mass="29420">MLDTHYATERATRNLADFLNREDVRSQEILPTARLYFIGTEFSNLNYLVRQRSQRPDQNVLHYGSHPLAPRMSSVAPEALELPARALADDLVQAYFLHANRGFPIVDEKAFMNEYTNADPGPDMPRPRPLSLLLLNAILLVGAHILAPEREDAKALKSVFFNRAKALFDCRFEQHRETYLQAALLLTWHCDDLEDVVSNSWHWVGVAARTAFGMGMHRDATPSSLTITHKRLWVRLWWIVFQFDVLISASHGRPQAM</sequence>
<dbReference type="InterPro" id="IPR007219">
    <property type="entry name" value="XnlR_reg_dom"/>
</dbReference>
<dbReference type="PANTHER" id="PTHR47171">
    <property type="entry name" value="FARA-RELATED"/>
    <property type="match status" value="1"/>
</dbReference>
<dbReference type="CDD" id="cd12148">
    <property type="entry name" value="fungal_TF_MHR"/>
    <property type="match status" value="1"/>
</dbReference>
<keyword evidence="4" id="KW-0804">Transcription</keyword>
<keyword evidence="3" id="KW-0238">DNA-binding</keyword>
<keyword evidence="1" id="KW-0862">Zinc</keyword>
<organism evidence="7 8">
    <name type="scientific">Colletotrichum chlorophyti</name>
    <dbReference type="NCBI Taxonomy" id="708187"/>
    <lineage>
        <taxon>Eukaryota</taxon>
        <taxon>Fungi</taxon>
        <taxon>Dikarya</taxon>
        <taxon>Ascomycota</taxon>
        <taxon>Pezizomycotina</taxon>
        <taxon>Sordariomycetes</taxon>
        <taxon>Hypocreomycetidae</taxon>
        <taxon>Glomerellales</taxon>
        <taxon>Glomerellaceae</taxon>
        <taxon>Colletotrichum</taxon>
    </lineage>
</organism>
<evidence type="ECO:0000256" key="3">
    <source>
        <dbReference type="ARBA" id="ARBA00023125"/>
    </source>
</evidence>